<dbReference type="STRING" id="1569628.A0A316V1B0"/>
<dbReference type="GeneID" id="37029355"/>
<dbReference type="AlphaFoldDB" id="A0A316V1B0"/>
<dbReference type="OrthoDB" id="2537432at2759"/>
<dbReference type="PANTHER" id="PTHR34693:SF1">
    <property type="entry name" value="PROTEIN PAR32"/>
    <property type="match status" value="1"/>
</dbReference>
<feature type="compositionally biased region" description="Basic and acidic residues" evidence="1">
    <location>
        <begin position="247"/>
        <end position="259"/>
    </location>
</feature>
<organism evidence="2 3">
    <name type="scientific">Jaminaea rosea</name>
    <dbReference type="NCBI Taxonomy" id="1569628"/>
    <lineage>
        <taxon>Eukaryota</taxon>
        <taxon>Fungi</taxon>
        <taxon>Dikarya</taxon>
        <taxon>Basidiomycota</taxon>
        <taxon>Ustilaginomycotina</taxon>
        <taxon>Exobasidiomycetes</taxon>
        <taxon>Microstromatales</taxon>
        <taxon>Microstromatales incertae sedis</taxon>
        <taxon>Jaminaea</taxon>
    </lineage>
</organism>
<feature type="compositionally biased region" description="Low complexity" evidence="1">
    <location>
        <begin position="68"/>
        <end position="110"/>
    </location>
</feature>
<dbReference type="PANTHER" id="PTHR34693">
    <property type="entry name" value="PROTEIN PAR32"/>
    <property type="match status" value="1"/>
</dbReference>
<feature type="compositionally biased region" description="Polar residues" evidence="1">
    <location>
        <begin position="261"/>
        <end position="270"/>
    </location>
</feature>
<dbReference type="Pfam" id="PF12223">
    <property type="entry name" value="DUF3602"/>
    <property type="match status" value="1"/>
</dbReference>
<gene>
    <name evidence="2" type="ORF">BDZ90DRAFT_24592</name>
</gene>
<feature type="compositionally biased region" description="Polar residues" evidence="1">
    <location>
        <begin position="126"/>
        <end position="137"/>
    </location>
</feature>
<feature type="compositionally biased region" description="Basic and acidic residues" evidence="1">
    <location>
        <begin position="204"/>
        <end position="236"/>
    </location>
</feature>
<evidence type="ECO:0000313" key="2">
    <source>
        <dbReference type="EMBL" id="PWN30788.1"/>
    </source>
</evidence>
<evidence type="ECO:0000313" key="3">
    <source>
        <dbReference type="Proteomes" id="UP000245884"/>
    </source>
</evidence>
<name>A0A316V1B0_9BASI</name>
<dbReference type="InterPro" id="IPR053203">
    <property type="entry name" value="Cisplatin_resist-associated"/>
</dbReference>
<proteinExistence type="predicted"/>
<accession>A0A316V1B0</accession>
<dbReference type="EMBL" id="KZ819662">
    <property type="protein sequence ID" value="PWN30788.1"/>
    <property type="molecule type" value="Genomic_DNA"/>
</dbReference>
<feature type="region of interest" description="Disordered" evidence="1">
    <location>
        <begin position="1"/>
        <end position="279"/>
    </location>
</feature>
<dbReference type="Proteomes" id="UP000245884">
    <property type="component" value="Unassembled WGS sequence"/>
</dbReference>
<dbReference type="InterPro" id="IPR022024">
    <property type="entry name" value="DUF3602"/>
</dbReference>
<dbReference type="RefSeq" id="XP_025365400.1">
    <property type="nucleotide sequence ID" value="XM_025507532.1"/>
</dbReference>
<keyword evidence="3" id="KW-1185">Reference proteome</keyword>
<sequence>MPRNPGGPPPTASRPPGAVARAQQPAPEGAMRSGAARDDDEGGRGRQVWRSNASDDGTEDAIGPLPKSSSPSGGAAPVARGGSGAADSSSRRSSSRDSSLARRLSAGLSGVIRGRSASGDRESRSLSRQNTDASTILYTERGRERGRDAPVAATGRGGAGNMFRSPSRGRPAEEKGETAAQQAYAEKQHIVSSGRGGVGNVRSPSRDPLERSRAQEMEKQEREIQAAALRNEEHHAHAVGRGGVGNVKRESSADRRGRDSNGGSVSTSAQPRHPSHSMD</sequence>
<feature type="compositionally biased region" description="Pro residues" evidence="1">
    <location>
        <begin position="1"/>
        <end position="13"/>
    </location>
</feature>
<reference evidence="2 3" key="1">
    <citation type="journal article" date="2018" name="Mol. Biol. Evol.">
        <title>Broad Genomic Sampling Reveals a Smut Pathogenic Ancestry of the Fungal Clade Ustilaginomycotina.</title>
        <authorList>
            <person name="Kijpornyongpan T."/>
            <person name="Mondo S.J."/>
            <person name="Barry K."/>
            <person name="Sandor L."/>
            <person name="Lee J."/>
            <person name="Lipzen A."/>
            <person name="Pangilinan J."/>
            <person name="LaButti K."/>
            <person name="Hainaut M."/>
            <person name="Henrissat B."/>
            <person name="Grigoriev I.V."/>
            <person name="Spatafora J.W."/>
            <person name="Aime M.C."/>
        </authorList>
    </citation>
    <scope>NUCLEOTIDE SEQUENCE [LARGE SCALE GENOMIC DNA]</scope>
    <source>
        <strain evidence="2 3">MCA 5214</strain>
    </source>
</reference>
<evidence type="ECO:0000256" key="1">
    <source>
        <dbReference type="SAM" id="MobiDB-lite"/>
    </source>
</evidence>
<protein>
    <submittedName>
        <fullName evidence="2">Uncharacterized protein</fullName>
    </submittedName>
</protein>